<keyword evidence="7" id="KW-1185">Reference proteome</keyword>
<evidence type="ECO:0000313" key="6">
    <source>
        <dbReference type="EMBL" id="PGH27380.1"/>
    </source>
</evidence>
<dbReference type="OrthoDB" id="4188796at2759"/>
<feature type="compositionally biased region" description="Acidic residues" evidence="4">
    <location>
        <begin position="61"/>
        <end position="80"/>
    </location>
</feature>
<feature type="transmembrane region" description="Helical" evidence="5">
    <location>
        <begin position="177"/>
        <end position="197"/>
    </location>
</feature>
<dbReference type="InterPro" id="IPR029044">
    <property type="entry name" value="Nucleotide-diphossugar_trans"/>
</dbReference>
<organism evidence="6 7">
    <name type="scientific">Polytolypa hystricis (strain UAMH7299)</name>
    <dbReference type="NCBI Taxonomy" id="1447883"/>
    <lineage>
        <taxon>Eukaryota</taxon>
        <taxon>Fungi</taxon>
        <taxon>Dikarya</taxon>
        <taxon>Ascomycota</taxon>
        <taxon>Pezizomycotina</taxon>
        <taxon>Eurotiomycetes</taxon>
        <taxon>Eurotiomycetidae</taxon>
        <taxon>Onygenales</taxon>
        <taxon>Onygenales incertae sedis</taxon>
        <taxon>Polytolypa</taxon>
    </lineage>
</organism>
<dbReference type="Pfam" id="PF01793">
    <property type="entry name" value="Glyco_transf_15"/>
    <property type="match status" value="2"/>
</dbReference>
<evidence type="ECO:0000256" key="2">
    <source>
        <dbReference type="ARBA" id="ARBA00022676"/>
    </source>
</evidence>
<evidence type="ECO:0000256" key="4">
    <source>
        <dbReference type="SAM" id="MobiDB-lite"/>
    </source>
</evidence>
<dbReference type="Gene3D" id="3.90.550.10">
    <property type="entry name" value="Spore Coat Polysaccharide Biosynthesis Protein SpsA, Chain A"/>
    <property type="match status" value="2"/>
</dbReference>
<protein>
    <submittedName>
        <fullName evidence="6">Uncharacterized protein</fullName>
    </submittedName>
</protein>
<keyword evidence="5" id="KW-0472">Membrane</keyword>
<proteinExistence type="inferred from homology"/>
<dbReference type="GO" id="GO:0006493">
    <property type="term" value="P:protein O-linked glycosylation"/>
    <property type="evidence" value="ECO:0007669"/>
    <property type="project" value="TreeGrafter"/>
</dbReference>
<reference evidence="6 7" key="1">
    <citation type="submission" date="2017-10" db="EMBL/GenBank/DDBJ databases">
        <title>Comparative genomics in systemic dimorphic fungi from Ajellomycetaceae.</title>
        <authorList>
            <person name="Munoz J.F."/>
            <person name="Mcewen J.G."/>
            <person name="Clay O.K."/>
            <person name="Cuomo C.A."/>
        </authorList>
    </citation>
    <scope>NUCLEOTIDE SEQUENCE [LARGE SCALE GENOMIC DNA]</scope>
    <source>
        <strain evidence="6 7">UAMH7299</strain>
    </source>
</reference>
<dbReference type="GO" id="GO:0005794">
    <property type="term" value="C:Golgi apparatus"/>
    <property type="evidence" value="ECO:0007669"/>
    <property type="project" value="TreeGrafter"/>
</dbReference>
<dbReference type="GO" id="GO:0016020">
    <property type="term" value="C:membrane"/>
    <property type="evidence" value="ECO:0007669"/>
    <property type="project" value="InterPro"/>
</dbReference>
<dbReference type="PANTHER" id="PTHR31121">
    <property type="entry name" value="ALPHA-1,2 MANNOSYLTRANSFERASE KTR1"/>
    <property type="match status" value="1"/>
</dbReference>
<dbReference type="GO" id="GO:0000032">
    <property type="term" value="P:cell wall mannoprotein biosynthetic process"/>
    <property type="evidence" value="ECO:0007669"/>
    <property type="project" value="TreeGrafter"/>
</dbReference>
<gene>
    <name evidence="6" type="ORF">AJ80_00858</name>
</gene>
<keyword evidence="5" id="KW-0812">Transmembrane</keyword>
<feature type="region of interest" description="Disordered" evidence="4">
    <location>
        <begin position="26"/>
        <end position="90"/>
    </location>
</feature>
<comment type="caution">
    <text evidence="6">The sequence shown here is derived from an EMBL/GenBank/DDBJ whole genome shotgun (WGS) entry which is preliminary data.</text>
</comment>
<feature type="compositionally biased region" description="Pro residues" evidence="4">
    <location>
        <begin position="45"/>
        <end position="57"/>
    </location>
</feature>
<evidence type="ECO:0000256" key="5">
    <source>
        <dbReference type="SAM" id="Phobius"/>
    </source>
</evidence>
<keyword evidence="2" id="KW-0328">Glycosyltransferase</keyword>
<dbReference type="PANTHER" id="PTHR31121:SF7">
    <property type="entry name" value="MANNOSYLTRANSFERASE KTR4-RELATED"/>
    <property type="match status" value="1"/>
</dbReference>
<dbReference type="InterPro" id="IPR002685">
    <property type="entry name" value="Glyco_trans_15"/>
</dbReference>
<dbReference type="STRING" id="1447883.A0A2B7Z1V4"/>
<evidence type="ECO:0000313" key="7">
    <source>
        <dbReference type="Proteomes" id="UP000224634"/>
    </source>
</evidence>
<comment type="similarity">
    <text evidence="1">Belongs to the glycosyltransferase 15 family.</text>
</comment>
<evidence type="ECO:0000256" key="1">
    <source>
        <dbReference type="ARBA" id="ARBA00007677"/>
    </source>
</evidence>
<dbReference type="EMBL" id="PDNA01000007">
    <property type="protein sequence ID" value="PGH27380.1"/>
    <property type="molecule type" value="Genomic_DNA"/>
</dbReference>
<dbReference type="SUPFAM" id="SSF53448">
    <property type="entry name" value="Nucleotide-diphospho-sugar transferases"/>
    <property type="match status" value="2"/>
</dbReference>
<feature type="region of interest" description="Disordered" evidence="4">
    <location>
        <begin position="136"/>
        <end position="157"/>
    </location>
</feature>
<dbReference type="GO" id="GO:0006487">
    <property type="term" value="P:protein N-linked glycosylation"/>
    <property type="evidence" value="ECO:0007669"/>
    <property type="project" value="TreeGrafter"/>
</dbReference>
<dbReference type="Proteomes" id="UP000224634">
    <property type="component" value="Unassembled WGS sequence"/>
</dbReference>
<keyword evidence="3" id="KW-0808">Transferase</keyword>
<sequence length="550" mass="61086">MALSLKHQLQRWTVIQLRRIGFDVTISTPLPTRGDGSTFDMHLPAFPPPPPPPPSPLSSPSDEEDGVGGDGGQEEEEDEEGNSHQQHHVVSNRRGEVVVAGSGGSVAFGSKAAYYSYNTPPVAGFVPFFGRRKVESSPSTLSPSSLSEYKAPAGQRRKRGILSMPPSRRFRTSRRRVWLFLGLLGLMAVWLVTSGLAGEMWRGVVGKGAYGRWKARDDGRTGYQSLTRRGIEVGDGDGMYEGTRRGQATLGEETVASLSSGSDLGPKAVIISLVRDSAIYGDVLQSIGGMETHWNHRRRYPWVIFGFGPFSEEFKMASSNFTSSTCQYVTISPRSAGFIHEHPALDGFEWFWKVDHSVSVWMLSPISQYSLLPVCLKDELFVYSVLCKFSWAINSQTYLSQDIEYDVFRFMRDSGIKYAVNKRGVEQKGFRFASALAARSQRFIETHRGMVLPGTNVDTILSKQGRRKNPSSSDFGCNISAVSLGFELGNLNFFRGRKHGVFLNWLDREGLRPGLQGQGHDGHGDDDDIFVRMLSVAMFLPQEQVWDLCE</sequence>
<evidence type="ECO:0000256" key="3">
    <source>
        <dbReference type="ARBA" id="ARBA00022679"/>
    </source>
</evidence>
<dbReference type="AlphaFoldDB" id="A0A2B7Z1V4"/>
<name>A0A2B7Z1V4_POLH7</name>
<dbReference type="GO" id="GO:0000026">
    <property type="term" value="F:alpha-1,2-mannosyltransferase activity"/>
    <property type="evidence" value="ECO:0007669"/>
    <property type="project" value="TreeGrafter"/>
</dbReference>
<accession>A0A2B7Z1V4</accession>
<keyword evidence="5" id="KW-1133">Transmembrane helix</keyword>
<feature type="compositionally biased region" description="Low complexity" evidence="4">
    <location>
        <begin position="136"/>
        <end position="147"/>
    </location>
</feature>